<dbReference type="AlphaFoldDB" id="A0A4Y8AU52"/>
<feature type="transmembrane region" description="Helical" evidence="1">
    <location>
        <begin position="7"/>
        <end position="27"/>
    </location>
</feature>
<feature type="transmembrane region" description="Helical" evidence="1">
    <location>
        <begin position="181"/>
        <end position="201"/>
    </location>
</feature>
<feature type="transmembrane region" description="Helical" evidence="1">
    <location>
        <begin position="102"/>
        <end position="121"/>
    </location>
</feature>
<comment type="caution">
    <text evidence="2">The sequence shown here is derived from an EMBL/GenBank/DDBJ whole genome shotgun (WGS) entry which is preliminary data.</text>
</comment>
<evidence type="ECO:0000256" key="1">
    <source>
        <dbReference type="SAM" id="Phobius"/>
    </source>
</evidence>
<dbReference type="RefSeq" id="WP_134247282.1">
    <property type="nucleotide sequence ID" value="NZ_SNQI01000002.1"/>
</dbReference>
<keyword evidence="1" id="KW-1133">Transmembrane helix</keyword>
<feature type="transmembrane region" description="Helical" evidence="1">
    <location>
        <begin position="80"/>
        <end position="96"/>
    </location>
</feature>
<sequence length="202" mass="23598">MKISKFISIFFHPINFPIIGALIYFLFRPKYIFKPQEYTIMSVILIGTYVFPIIFLIVLKRYKMIHSYHMVSIEERKFPTLLFTAISVIIGNWLLKTKIVDLLALLFFGYAFAFLISYALLYFKQKISLHTAAVGGLIGFLIYYSFYYQINLVVLLAFFFILSGIIASARLRLKAHTISEVFLGFFAGLITQFLLFFIYYMI</sequence>
<organism evidence="2 3">
    <name type="scientific">Gramella jeungdoensis</name>
    <dbReference type="NCBI Taxonomy" id="708091"/>
    <lineage>
        <taxon>Bacteria</taxon>
        <taxon>Pseudomonadati</taxon>
        <taxon>Bacteroidota</taxon>
        <taxon>Flavobacteriia</taxon>
        <taxon>Flavobacteriales</taxon>
        <taxon>Flavobacteriaceae</taxon>
        <taxon>Christiangramia</taxon>
    </lineage>
</organism>
<accession>A0A4Y8AU52</accession>
<feature type="transmembrane region" description="Helical" evidence="1">
    <location>
        <begin position="128"/>
        <end position="146"/>
    </location>
</feature>
<keyword evidence="3" id="KW-1185">Reference proteome</keyword>
<evidence type="ECO:0000313" key="2">
    <source>
        <dbReference type="EMBL" id="TEW74912.1"/>
    </source>
</evidence>
<dbReference type="EMBL" id="SNQI01000002">
    <property type="protein sequence ID" value="TEW74912.1"/>
    <property type="molecule type" value="Genomic_DNA"/>
</dbReference>
<protein>
    <recommendedName>
        <fullName evidence="4">Phosphatase PAP2 family protein</fullName>
    </recommendedName>
</protein>
<feature type="transmembrane region" description="Helical" evidence="1">
    <location>
        <begin position="39"/>
        <end position="59"/>
    </location>
</feature>
<feature type="transmembrane region" description="Helical" evidence="1">
    <location>
        <begin position="152"/>
        <end position="169"/>
    </location>
</feature>
<dbReference type="Proteomes" id="UP000298517">
    <property type="component" value="Unassembled WGS sequence"/>
</dbReference>
<proteinExistence type="predicted"/>
<dbReference type="OrthoDB" id="9786064at2"/>
<keyword evidence="1" id="KW-0472">Membrane</keyword>
<keyword evidence="1" id="KW-0812">Transmembrane</keyword>
<name>A0A4Y8AU52_9FLAO</name>
<reference evidence="2 3" key="1">
    <citation type="journal article" date="2011" name="J. Microbiol.">
        <title>Gramella jeungdoensis sp. nov., isolated from a solar saltern in Korea.</title>
        <authorList>
            <person name="Joung Y."/>
            <person name="Kim H."/>
            <person name="Jang T."/>
            <person name="Ahn T.S."/>
            <person name="Joh K."/>
        </authorList>
    </citation>
    <scope>NUCLEOTIDE SEQUENCE [LARGE SCALE GENOMIC DNA]</scope>
    <source>
        <strain evidence="2 3">KCTC 23123</strain>
    </source>
</reference>
<evidence type="ECO:0000313" key="3">
    <source>
        <dbReference type="Proteomes" id="UP000298517"/>
    </source>
</evidence>
<gene>
    <name evidence="2" type="ORF">E2488_05130</name>
</gene>
<evidence type="ECO:0008006" key="4">
    <source>
        <dbReference type="Google" id="ProtNLM"/>
    </source>
</evidence>